<dbReference type="EMBL" id="JARBHB010000004">
    <property type="protein sequence ID" value="KAJ8886613.1"/>
    <property type="molecule type" value="Genomic_DNA"/>
</dbReference>
<dbReference type="Proteomes" id="UP001159363">
    <property type="component" value="Chromosome X"/>
</dbReference>
<evidence type="ECO:0000313" key="1">
    <source>
        <dbReference type="EMBL" id="KAJ8886613.1"/>
    </source>
</evidence>
<accession>A0ABQ9HRW8</accession>
<reference evidence="1 2" key="1">
    <citation type="submission" date="2023-02" db="EMBL/GenBank/DDBJ databases">
        <title>LHISI_Scaffold_Assembly.</title>
        <authorList>
            <person name="Stuart O.P."/>
            <person name="Cleave R."/>
            <person name="Magrath M.J.L."/>
            <person name="Mikheyev A.S."/>
        </authorList>
    </citation>
    <scope>NUCLEOTIDE SEQUENCE [LARGE SCALE GENOMIC DNA]</scope>
    <source>
        <strain evidence="1">Daus_M_001</strain>
        <tissue evidence="1">Leg muscle</tissue>
    </source>
</reference>
<comment type="caution">
    <text evidence="1">The sequence shown here is derived from an EMBL/GenBank/DDBJ whole genome shotgun (WGS) entry which is preliminary data.</text>
</comment>
<gene>
    <name evidence="1" type="ORF">PR048_012825</name>
</gene>
<protein>
    <submittedName>
        <fullName evidence="1">Uncharacterized protein</fullName>
    </submittedName>
</protein>
<name>A0ABQ9HRW8_9NEOP</name>
<keyword evidence="2" id="KW-1185">Reference proteome</keyword>
<proteinExistence type="predicted"/>
<organism evidence="1 2">
    <name type="scientific">Dryococelus australis</name>
    <dbReference type="NCBI Taxonomy" id="614101"/>
    <lineage>
        <taxon>Eukaryota</taxon>
        <taxon>Metazoa</taxon>
        <taxon>Ecdysozoa</taxon>
        <taxon>Arthropoda</taxon>
        <taxon>Hexapoda</taxon>
        <taxon>Insecta</taxon>
        <taxon>Pterygota</taxon>
        <taxon>Neoptera</taxon>
        <taxon>Polyneoptera</taxon>
        <taxon>Phasmatodea</taxon>
        <taxon>Verophasmatodea</taxon>
        <taxon>Anareolatae</taxon>
        <taxon>Phasmatidae</taxon>
        <taxon>Eurycanthinae</taxon>
        <taxon>Dryococelus</taxon>
    </lineage>
</organism>
<sequence length="176" mass="19971">MGVNKELESIGSSNLYSQLTNENLTSNVAVMKFLCTWMLSSPHNGNLPGSVELLAQSDPFLIDAYDICEGFTGLKGSEVWKHLINYIKLVKCFSVILSYSPDVSHTYQLSLIIRYYLQGNIFERDSFVSFQFTSTYLKVILNTTECNGKPKNNCKVLIRIKMVMQKICIKNFNNSL</sequence>
<evidence type="ECO:0000313" key="2">
    <source>
        <dbReference type="Proteomes" id="UP001159363"/>
    </source>
</evidence>